<dbReference type="PANTHER" id="PTHR30134">
    <property type="entry name" value="HYDROGENASE PROTEIN ASSEMBLY PROTEIN, NICKEL CHAPERONE"/>
    <property type="match status" value="1"/>
</dbReference>
<evidence type="ECO:0000256" key="5">
    <source>
        <dbReference type="ARBA" id="ARBA00022801"/>
    </source>
</evidence>
<dbReference type="InterPro" id="IPR004392">
    <property type="entry name" value="Hyd_mat_HypB"/>
</dbReference>
<keyword evidence="7" id="KW-0342">GTP-binding</keyword>
<proteinExistence type="inferred from homology"/>
<sequence length="101" mass="11142">MEKVQIPVIRNILEAHERLAQENRRIFDKAKVFVINLMSSPGAGKTSLLEQTIRALSDQISVGVIEGDVQSSEDAERIQKTNVPVVQINTGGACHRDFPMG</sequence>
<comment type="caution">
    <text evidence="9">The sequence shown here is derived from an EMBL/GenBank/DDBJ whole genome shotgun (WGS) entry which is preliminary data.</text>
</comment>
<name>A0A7C0WV24_9BACT</name>
<dbReference type="InterPro" id="IPR027417">
    <property type="entry name" value="P-loop_NTPase"/>
</dbReference>
<keyword evidence="6" id="KW-0862">Zinc</keyword>
<accession>A0A7C0WV24</accession>
<keyword evidence="3" id="KW-0479">Metal-binding</keyword>
<feature type="domain" description="CobW/HypB/UreG nucleotide-binding" evidence="8">
    <location>
        <begin position="34"/>
        <end position="96"/>
    </location>
</feature>
<evidence type="ECO:0000256" key="4">
    <source>
        <dbReference type="ARBA" id="ARBA00022741"/>
    </source>
</evidence>
<dbReference type="Gene3D" id="3.40.50.300">
    <property type="entry name" value="P-loop containing nucleotide triphosphate hydrolases"/>
    <property type="match status" value="1"/>
</dbReference>
<dbReference type="GO" id="GO:0008270">
    <property type="term" value="F:zinc ion binding"/>
    <property type="evidence" value="ECO:0007669"/>
    <property type="project" value="TreeGrafter"/>
</dbReference>
<dbReference type="SUPFAM" id="SSF52540">
    <property type="entry name" value="P-loop containing nucleoside triphosphate hydrolases"/>
    <property type="match status" value="1"/>
</dbReference>
<protein>
    <recommendedName>
        <fullName evidence="8">CobW/HypB/UreG nucleotide-binding domain-containing protein</fullName>
    </recommendedName>
</protein>
<dbReference type="EMBL" id="DQZW01000200">
    <property type="protein sequence ID" value="HDL90090.1"/>
    <property type="molecule type" value="Genomic_DNA"/>
</dbReference>
<dbReference type="InterPro" id="IPR003495">
    <property type="entry name" value="CobW/HypB/UreG_nucleotide-bd"/>
</dbReference>
<dbReference type="Pfam" id="PF02492">
    <property type="entry name" value="cobW"/>
    <property type="match status" value="1"/>
</dbReference>
<evidence type="ECO:0000256" key="6">
    <source>
        <dbReference type="ARBA" id="ARBA00022833"/>
    </source>
</evidence>
<comment type="similarity">
    <text evidence="1">Belongs to the SIMIBI class G3E GTPase family. HypB/HupM subfamily.</text>
</comment>
<keyword evidence="4" id="KW-0547">Nucleotide-binding</keyword>
<reference evidence="9" key="1">
    <citation type="journal article" date="2020" name="mSystems">
        <title>Genome- and Community-Level Interaction Insights into Carbon Utilization and Element Cycling Functions of Hydrothermarchaeota in Hydrothermal Sediment.</title>
        <authorList>
            <person name="Zhou Z."/>
            <person name="Liu Y."/>
            <person name="Xu W."/>
            <person name="Pan J."/>
            <person name="Luo Z.H."/>
            <person name="Li M."/>
        </authorList>
    </citation>
    <scope>NUCLEOTIDE SEQUENCE [LARGE SCALE GENOMIC DNA]</scope>
    <source>
        <strain evidence="9">HyVt-19</strain>
    </source>
</reference>
<evidence type="ECO:0000256" key="2">
    <source>
        <dbReference type="ARBA" id="ARBA00022596"/>
    </source>
</evidence>
<evidence type="ECO:0000256" key="1">
    <source>
        <dbReference type="ARBA" id="ARBA00006211"/>
    </source>
</evidence>
<evidence type="ECO:0000313" key="9">
    <source>
        <dbReference type="EMBL" id="HDL90090.1"/>
    </source>
</evidence>
<dbReference type="PANTHER" id="PTHR30134:SF2">
    <property type="entry name" value="HYDROGENASE MATURATION FACTOR HYPB"/>
    <property type="match status" value="1"/>
</dbReference>
<evidence type="ECO:0000256" key="3">
    <source>
        <dbReference type="ARBA" id="ARBA00022723"/>
    </source>
</evidence>
<dbReference type="GO" id="GO:0005525">
    <property type="term" value="F:GTP binding"/>
    <property type="evidence" value="ECO:0007669"/>
    <property type="project" value="UniProtKB-KW"/>
</dbReference>
<dbReference type="AlphaFoldDB" id="A0A7C0WV24"/>
<dbReference type="GO" id="GO:0003924">
    <property type="term" value="F:GTPase activity"/>
    <property type="evidence" value="ECO:0007669"/>
    <property type="project" value="InterPro"/>
</dbReference>
<evidence type="ECO:0000256" key="7">
    <source>
        <dbReference type="ARBA" id="ARBA00023134"/>
    </source>
</evidence>
<dbReference type="Proteomes" id="UP000886355">
    <property type="component" value="Unassembled WGS sequence"/>
</dbReference>
<evidence type="ECO:0000259" key="8">
    <source>
        <dbReference type="Pfam" id="PF02492"/>
    </source>
</evidence>
<dbReference type="GO" id="GO:0016151">
    <property type="term" value="F:nickel cation binding"/>
    <property type="evidence" value="ECO:0007669"/>
    <property type="project" value="InterPro"/>
</dbReference>
<gene>
    <name evidence="9" type="ORF">ENG14_04220</name>
</gene>
<keyword evidence="2" id="KW-0533">Nickel</keyword>
<keyword evidence="5" id="KW-0378">Hydrolase</keyword>
<dbReference type="GO" id="GO:0051604">
    <property type="term" value="P:protein maturation"/>
    <property type="evidence" value="ECO:0007669"/>
    <property type="project" value="InterPro"/>
</dbReference>
<organism evidence="9">
    <name type="scientific">Thermodesulforhabdus norvegica</name>
    <dbReference type="NCBI Taxonomy" id="39841"/>
    <lineage>
        <taxon>Bacteria</taxon>
        <taxon>Pseudomonadati</taxon>
        <taxon>Thermodesulfobacteriota</taxon>
        <taxon>Syntrophobacteria</taxon>
        <taxon>Syntrophobacterales</taxon>
        <taxon>Thermodesulforhabdaceae</taxon>
        <taxon>Thermodesulforhabdus</taxon>
    </lineage>
</organism>